<evidence type="ECO:0000313" key="5">
    <source>
        <dbReference type="Proteomes" id="UP001183817"/>
    </source>
</evidence>
<reference evidence="4 5" key="1">
    <citation type="submission" date="2023-07" db="EMBL/GenBank/DDBJ databases">
        <title>Sequencing the genomes of 1000 actinobacteria strains.</title>
        <authorList>
            <person name="Klenk H.-P."/>
        </authorList>
    </citation>
    <scope>NUCLEOTIDE SEQUENCE [LARGE SCALE GENOMIC DNA]</scope>
    <source>
        <strain evidence="4 5">DSM 20167</strain>
    </source>
</reference>
<dbReference type="EC" id="2.4.1.52" evidence="4"/>
<dbReference type="Gene3D" id="3.40.50.2000">
    <property type="entry name" value="Glycogen Phosphorylase B"/>
    <property type="match status" value="3"/>
</dbReference>
<dbReference type="PANTHER" id="PTHR12526:SF510">
    <property type="entry name" value="D-INOSITOL 3-PHOSPHATE GLYCOSYLTRANSFERASE"/>
    <property type="match status" value="1"/>
</dbReference>
<sequence>MTAMCLKRAGLFHERGIPSAVVTFDAIPELGALRSSLVEAGRLNPDVPLLNLHDFYAGNSPARTDRQVPSRPRAAEWVEGARTHRSDDGSLFHVDYRMPGRDTGALREYHRIDGTVYLVDSTTPAEDAAQESSRTLQLVDPDGYVTATFTSAAKLYRRFLTELVDLAHADVVVDSKYSAGFLWSWKHPEAVKIVNFHSTHVSPGKDALTGKLSATHQKIIQNRDAWDGITFLTESQRTAFVQRFGETSNTFVISNPVDGPRTLPAFGDRKPNSVIHVGRFTKGKNIGELLEIAKKVATAGVPIHLDLVGDGDQRPELEAKVRQLGAEDLITFHGHVNDVGQRLHRARVLLLCSKFEGQSLAILEAQAHGCVPVAYDVDFGPRDVIENRRNGFLVPFGEQETAVQAVTSLLTDDSLCEAMSTQGFNDSVHFRSDVIFGKWMEALDTARANRAGRDALTAANVRIAGIRFHPDGDMDLEVYVEIGEANLSRLCLQSRQRGIPDGNGIEIQPHHGDDSVFHFRLPADLRAQQPAGDALDLNLVLGIGSMTRTIRLGASPSMQTTPYFTVYGNLSLK</sequence>
<keyword evidence="1 4" id="KW-0328">Glycosyltransferase</keyword>
<comment type="caution">
    <text evidence="4">The sequence shown here is derived from an EMBL/GenBank/DDBJ whole genome shotgun (WGS) entry which is preliminary data.</text>
</comment>
<dbReference type="EMBL" id="JAVDYI010000001">
    <property type="protein sequence ID" value="MDR7360435.1"/>
    <property type="molecule type" value="Genomic_DNA"/>
</dbReference>
<dbReference type="PANTHER" id="PTHR12526">
    <property type="entry name" value="GLYCOSYLTRANSFERASE"/>
    <property type="match status" value="1"/>
</dbReference>
<name>A0ABU2BP78_9MICC</name>
<keyword evidence="5" id="KW-1185">Reference proteome</keyword>
<keyword evidence="2 4" id="KW-0808">Transferase</keyword>
<dbReference type="Proteomes" id="UP001183817">
    <property type="component" value="Unassembled WGS sequence"/>
</dbReference>
<dbReference type="RefSeq" id="WP_310293298.1">
    <property type="nucleotide sequence ID" value="NZ_BAAAWO010000001.1"/>
</dbReference>
<organism evidence="4 5">
    <name type="scientific">Paeniglutamicibacter sulfureus</name>
    <dbReference type="NCBI Taxonomy" id="43666"/>
    <lineage>
        <taxon>Bacteria</taxon>
        <taxon>Bacillati</taxon>
        <taxon>Actinomycetota</taxon>
        <taxon>Actinomycetes</taxon>
        <taxon>Micrococcales</taxon>
        <taxon>Micrococcaceae</taxon>
        <taxon>Paeniglutamicibacter</taxon>
    </lineage>
</organism>
<evidence type="ECO:0000259" key="3">
    <source>
        <dbReference type="Pfam" id="PF00534"/>
    </source>
</evidence>
<gene>
    <name evidence="4" type="ORF">J2S64_004126</name>
</gene>
<accession>A0ABU2BP78</accession>
<feature type="domain" description="Glycosyl transferase family 1" evidence="3">
    <location>
        <begin position="269"/>
        <end position="423"/>
    </location>
</feature>
<evidence type="ECO:0000256" key="2">
    <source>
        <dbReference type="ARBA" id="ARBA00022679"/>
    </source>
</evidence>
<dbReference type="InterPro" id="IPR001296">
    <property type="entry name" value="Glyco_trans_1"/>
</dbReference>
<dbReference type="Pfam" id="PF00534">
    <property type="entry name" value="Glycos_transf_1"/>
    <property type="match status" value="1"/>
</dbReference>
<evidence type="ECO:0000313" key="4">
    <source>
        <dbReference type="EMBL" id="MDR7360435.1"/>
    </source>
</evidence>
<dbReference type="GO" id="GO:0047265">
    <property type="term" value="F:poly(glycerol-phosphate) alpha-glucosyltransferase activity"/>
    <property type="evidence" value="ECO:0007669"/>
    <property type="project" value="UniProtKB-EC"/>
</dbReference>
<evidence type="ECO:0000256" key="1">
    <source>
        <dbReference type="ARBA" id="ARBA00022676"/>
    </source>
</evidence>
<protein>
    <submittedName>
        <fullName evidence="4">Poly(Glycerol-phosphate) alpha-glucosyltransferase</fullName>
        <ecNumber evidence="4">2.4.1.52</ecNumber>
    </submittedName>
</protein>
<proteinExistence type="predicted"/>
<dbReference type="SUPFAM" id="SSF53756">
    <property type="entry name" value="UDP-Glycosyltransferase/glycogen phosphorylase"/>
    <property type="match status" value="1"/>
</dbReference>